<sequence>MRRSAPQLQPLPQYSAEGPGRTRRYLPRG</sequence>
<dbReference type="EMBL" id="MT161383">
    <property type="protein sequence ID" value="QJB21908.1"/>
    <property type="molecule type" value="Genomic_DNA"/>
</dbReference>
<organism evidence="2 3">
    <name type="scientific">Xanthomonas phage FoX3</name>
    <dbReference type="NCBI Taxonomy" id="2723899"/>
    <lineage>
        <taxon>Viruses</taxon>
        <taxon>Duplodnaviria</taxon>
        <taxon>Heunggongvirae</taxon>
        <taxon>Uroviricota</taxon>
        <taxon>Caudoviricetes</taxon>
        <taxon>Foxunavirus</taxon>
        <taxon>Foxunavirus fox3</taxon>
    </lineage>
</organism>
<evidence type="ECO:0000256" key="1">
    <source>
        <dbReference type="SAM" id="MobiDB-lite"/>
    </source>
</evidence>
<accession>A0A858NPC1</accession>
<evidence type="ECO:0000313" key="3">
    <source>
        <dbReference type="Proteomes" id="UP000671940"/>
    </source>
</evidence>
<feature type="compositionally biased region" description="Polar residues" evidence="1">
    <location>
        <begin position="1"/>
        <end position="12"/>
    </location>
</feature>
<feature type="region of interest" description="Disordered" evidence="1">
    <location>
        <begin position="1"/>
        <end position="29"/>
    </location>
</feature>
<dbReference type="Proteomes" id="UP000671940">
    <property type="component" value="Segment"/>
</dbReference>
<proteinExistence type="predicted"/>
<gene>
    <name evidence="2" type="ORF">XccvBFoX3_gp08c</name>
</gene>
<name>A0A858NPC1_9CAUD</name>
<reference evidence="2" key="1">
    <citation type="submission" date="2020-03" db="EMBL/GenBank/DDBJ databases">
        <title>Development of an integrated pest management strategy to control Xanthomonas campestris pv. campestris using bacteriophages.</title>
        <authorList>
            <person name="Holtappels D."/>
            <person name="Lavigne R."/>
            <person name="Wagemans J."/>
        </authorList>
    </citation>
    <scope>NUCLEOTIDE SEQUENCE</scope>
</reference>
<keyword evidence="3" id="KW-1185">Reference proteome</keyword>
<evidence type="ECO:0000313" key="2">
    <source>
        <dbReference type="EMBL" id="QJB21908.1"/>
    </source>
</evidence>
<protein>
    <submittedName>
        <fullName evidence="2">Uncharacterized protein</fullName>
    </submittedName>
</protein>